<organism evidence="3 4">
    <name type="scientific">Candidatus Aeolococcus gillhamiae</name>
    <dbReference type="NCBI Taxonomy" id="3127015"/>
    <lineage>
        <taxon>Bacteria</taxon>
        <taxon>Bacillati</taxon>
        <taxon>Candidatus Dormiibacterota</taxon>
        <taxon>Candidatus Dormibacteria</taxon>
        <taxon>Candidatus Aeolococcales</taxon>
        <taxon>Candidatus Aeolococcaceae</taxon>
        <taxon>Candidatus Aeolococcus</taxon>
    </lineage>
</organism>
<evidence type="ECO:0000313" key="2">
    <source>
        <dbReference type="EMBL" id="MBJ7596231.1"/>
    </source>
</evidence>
<reference evidence="3" key="2">
    <citation type="submission" date="2018-05" db="EMBL/GenBank/DDBJ databases">
        <authorList>
            <person name="Ferrari B."/>
        </authorList>
    </citation>
    <scope>NUCLEOTIDE SEQUENCE</scope>
    <source>
        <strain evidence="3">RRmetagenome_bin12</strain>
    </source>
</reference>
<dbReference type="Pfam" id="PF00293">
    <property type="entry name" value="NUDIX"/>
    <property type="match status" value="1"/>
</dbReference>
<dbReference type="Proteomes" id="UP000606991">
    <property type="component" value="Unassembled WGS sequence"/>
</dbReference>
<accession>A0A2W5Z1P4</accession>
<name>A0A2W5Z1P4_9BACT</name>
<comment type="caution">
    <text evidence="3">The sequence shown here is derived from an EMBL/GenBank/DDBJ whole genome shotgun (WGS) entry which is preliminary data.</text>
</comment>
<dbReference type="InterPro" id="IPR000086">
    <property type="entry name" value="NUDIX_hydrolase_dom"/>
</dbReference>
<evidence type="ECO:0000259" key="1">
    <source>
        <dbReference type="PROSITE" id="PS51462"/>
    </source>
</evidence>
<dbReference type="EMBL" id="JAEKNS010000151">
    <property type="protein sequence ID" value="MBJ7596231.1"/>
    <property type="molecule type" value="Genomic_DNA"/>
</dbReference>
<dbReference type="SUPFAM" id="SSF55811">
    <property type="entry name" value="Nudix"/>
    <property type="match status" value="1"/>
</dbReference>
<proteinExistence type="predicted"/>
<dbReference type="CDD" id="cd18873">
    <property type="entry name" value="NUDIX_NadM_like"/>
    <property type="match status" value="1"/>
</dbReference>
<dbReference type="Gene3D" id="3.90.79.10">
    <property type="entry name" value="Nucleoside Triphosphate Pyrophosphohydrolase"/>
    <property type="match status" value="1"/>
</dbReference>
<evidence type="ECO:0000313" key="5">
    <source>
        <dbReference type="Proteomes" id="UP000606991"/>
    </source>
</evidence>
<dbReference type="EMBL" id="QHBU01000219">
    <property type="protein sequence ID" value="PZR79183.1"/>
    <property type="molecule type" value="Genomic_DNA"/>
</dbReference>
<protein>
    <submittedName>
        <fullName evidence="3">NUDIX hydrolase</fullName>
    </submittedName>
</protein>
<gene>
    <name evidence="3" type="ORF">DLM65_11350</name>
    <name evidence="2" type="ORF">JF886_15490</name>
</gene>
<dbReference type="GO" id="GO:0016787">
    <property type="term" value="F:hydrolase activity"/>
    <property type="evidence" value="ECO:0007669"/>
    <property type="project" value="UniProtKB-KW"/>
</dbReference>
<dbReference type="InterPro" id="IPR015797">
    <property type="entry name" value="NUDIX_hydrolase-like_dom_sf"/>
</dbReference>
<dbReference type="InterPro" id="IPR054105">
    <property type="entry name" value="WHD_NrtR"/>
</dbReference>
<dbReference type="InterPro" id="IPR036388">
    <property type="entry name" value="WH-like_DNA-bd_sf"/>
</dbReference>
<keyword evidence="3" id="KW-0378">Hydrolase</keyword>
<dbReference type="RefSeq" id="WP_337314082.1">
    <property type="nucleotide sequence ID" value="NZ_JAEKNS010000151.1"/>
</dbReference>
<dbReference type="Proteomes" id="UP000248724">
    <property type="component" value="Unassembled WGS sequence"/>
</dbReference>
<dbReference type="Gene3D" id="1.10.10.10">
    <property type="entry name" value="Winged helix-like DNA-binding domain superfamily/Winged helix DNA-binding domain"/>
    <property type="match status" value="1"/>
</dbReference>
<dbReference type="Pfam" id="PF21906">
    <property type="entry name" value="WHD_NrtR"/>
    <property type="match status" value="1"/>
</dbReference>
<sequence>MAEQMHAVNSAGFAAPAGLNALPVVLAPVAGTLHVLLVRREEEPHAGMWSLPGGFMSGDERPEETAQRKLTEKTGVGAVYMEQLQTYGDPARDPRGWIPSVAYLGLIDAAVLREEESAARWFPVDALPRLAFDHAAVIADGVERLRGKVWWSNIAVGLLPERFTMPQARRVFEAISGVTYEPSNFRRGLEQSGLVRPTGRVVKNGPGRPAALYEFADRQPAWSTRRSRVPATVRTRGGA</sequence>
<dbReference type="PANTHER" id="PTHR43736:SF4">
    <property type="entry name" value="SLR1690 PROTEIN"/>
    <property type="match status" value="1"/>
</dbReference>
<reference evidence="3 4" key="1">
    <citation type="journal article" date="2017" name="Nature">
        <title>Atmospheric trace gases support primary production in Antarctic desert surface soil.</title>
        <authorList>
            <person name="Ji M."/>
            <person name="Greening C."/>
            <person name="Vanwonterghem I."/>
            <person name="Carere C.R."/>
            <person name="Bay S.K."/>
            <person name="Steen J.A."/>
            <person name="Montgomery K."/>
            <person name="Lines T."/>
            <person name="Beardall J."/>
            <person name="van Dorst J."/>
            <person name="Snape I."/>
            <person name="Stott M.B."/>
            <person name="Hugenholtz P."/>
            <person name="Ferrari B.C."/>
        </authorList>
    </citation>
    <scope>NUCLEOTIDE SEQUENCE [LARGE SCALE GENOMIC DNA]</scope>
    <source>
        <strain evidence="3">RRmetagenome_bin12</strain>
    </source>
</reference>
<evidence type="ECO:0000313" key="4">
    <source>
        <dbReference type="Proteomes" id="UP000248724"/>
    </source>
</evidence>
<dbReference type="AlphaFoldDB" id="A0A2W5Z1P4"/>
<dbReference type="PANTHER" id="PTHR43736">
    <property type="entry name" value="ADP-RIBOSE PYROPHOSPHATASE"/>
    <property type="match status" value="1"/>
</dbReference>
<dbReference type="PROSITE" id="PS51462">
    <property type="entry name" value="NUDIX"/>
    <property type="match status" value="1"/>
</dbReference>
<dbReference type="SUPFAM" id="SSF46785">
    <property type="entry name" value="Winged helix' DNA-binding domain"/>
    <property type="match status" value="1"/>
</dbReference>
<feature type="domain" description="Nudix hydrolase" evidence="1">
    <location>
        <begin position="16"/>
        <end position="144"/>
    </location>
</feature>
<accession>A0A934JUZ4</accession>
<reference evidence="2 5" key="3">
    <citation type="submission" date="2020-10" db="EMBL/GenBank/DDBJ databases">
        <title>Ca. Dormibacterota MAGs.</title>
        <authorList>
            <person name="Montgomery K."/>
        </authorList>
    </citation>
    <scope>NUCLEOTIDE SEQUENCE [LARGE SCALE GENOMIC DNA]</scope>
    <source>
        <strain evidence="2">SC8812_S17_18</strain>
    </source>
</reference>
<evidence type="ECO:0000313" key="3">
    <source>
        <dbReference type="EMBL" id="PZR79183.1"/>
    </source>
</evidence>
<dbReference type="InterPro" id="IPR036390">
    <property type="entry name" value="WH_DNA-bd_sf"/>
</dbReference>